<organism evidence="1 2">
    <name type="scientific">Hydnum rufescens UP504</name>
    <dbReference type="NCBI Taxonomy" id="1448309"/>
    <lineage>
        <taxon>Eukaryota</taxon>
        <taxon>Fungi</taxon>
        <taxon>Dikarya</taxon>
        <taxon>Basidiomycota</taxon>
        <taxon>Agaricomycotina</taxon>
        <taxon>Agaricomycetes</taxon>
        <taxon>Cantharellales</taxon>
        <taxon>Hydnaceae</taxon>
        <taxon>Hydnum</taxon>
    </lineage>
</organism>
<sequence length="99" mass="11616">MIRYKAIIDRSHTPHIGGEQSARLIHVPLMHPVFFYIPGGQGVRESTKEATKHVYLVWLIFRTVLEILASFNVPKFRFRPHTYMHNVMHMNKPECDGWS</sequence>
<dbReference type="AlphaFoldDB" id="A0A9P6ATL8"/>
<protein>
    <submittedName>
        <fullName evidence="1">Uncharacterized protein</fullName>
    </submittedName>
</protein>
<evidence type="ECO:0000313" key="1">
    <source>
        <dbReference type="EMBL" id="KAF9511728.1"/>
    </source>
</evidence>
<gene>
    <name evidence="1" type="ORF">BS47DRAFT_1346309</name>
</gene>
<dbReference type="Proteomes" id="UP000886523">
    <property type="component" value="Unassembled WGS sequence"/>
</dbReference>
<dbReference type="EMBL" id="MU128996">
    <property type="protein sequence ID" value="KAF9511728.1"/>
    <property type="molecule type" value="Genomic_DNA"/>
</dbReference>
<name>A0A9P6ATL8_9AGAM</name>
<evidence type="ECO:0000313" key="2">
    <source>
        <dbReference type="Proteomes" id="UP000886523"/>
    </source>
</evidence>
<accession>A0A9P6ATL8</accession>
<proteinExistence type="predicted"/>
<reference evidence="1" key="1">
    <citation type="journal article" date="2020" name="Nat. Commun.">
        <title>Large-scale genome sequencing of mycorrhizal fungi provides insights into the early evolution of symbiotic traits.</title>
        <authorList>
            <person name="Miyauchi S."/>
            <person name="Kiss E."/>
            <person name="Kuo A."/>
            <person name="Drula E."/>
            <person name="Kohler A."/>
            <person name="Sanchez-Garcia M."/>
            <person name="Morin E."/>
            <person name="Andreopoulos B."/>
            <person name="Barry K.W."/>
            <person name="Bonito G."/>
            <person name="Buee M."/>
            <person name="Carver A."/>
            <person name="Chen C."/>
            <person name="Cichocki N."/>
            <person name="Clum A."/>
            <person name="Culley D."/>
            <person name="Crous P.W."/>
            <person name="Fauchery L."/>
            <person name="Girlanda M."/>
            <person name="Hayes R.D."/>
            <person name="Keri Z."/>
            <person name="LaButti K."/>
            <person name="Lipzen A."/>
            <person name="Lombard V."/>
            <person name="Magnuson J."/>
            <person name="Maillard F."/>
            <person name="Murat C."/>
            <person name="Nolan M."/>
            <person name="Ohm R.A."/>
            <person name="Pangilinan J."/>
            <person name="Pereira M.F."/>
            <person name="Perotto S."/>
            <person name="Peter M."/>
            <person name="Pfister S."/>
            <person name="Riley R."/>
            <person name="Sitrit Y."/>
            <person name="Stielow J.B."/>
            <person name="Szollosi G."/>
            <person name="Zifcakova L."/>
            <person name="Stursova M."/>
            <person name="Spatafora J.W."/>
            <person name="Tedersoo L."/>
            <person name="Vaario L.M."/>
            <person name="Yamada A."/>
            <person name="Yan M."/>
            <person name="Wang P."/>
            <person name="Xu J."/>
            <person name="Bruns T."/>
            <person name="Baldrian P."/>
            <person name="Vilgalys R."/>
            <person name="Dunand C."/>
            <person name="Henrissat B."/>
            <person name="Grigoriev I.V."/>
            <person name="Hibbett D."/>
            <person name="Nagy L.G."/>
            <person name="Martin F.M."/>
        </authorList>
    </citation>
    <scope>NUCLEOTIDE SEQUENCE</scope>
    <source>
        <strain evidence="1">UP504</strain>
    </source>
</reference>
<keyword evidence="2" id="KW-1185">Reference proteome</keyword>
<comment type="caution">
    <text evidence="1">The sequence shown here is derived from an EMBL/GenBank/DDBJ whole genome shotgun (WGS) entry which is preliminary data.</text>
</comment>